<dbReference type="Pfam" id="PF04613">
    <property type="entry name" value="LpxD"/>
    <property type="match status" value="1"/>
</dbReference>
<keyword evidence="1 7" id="KW-0444">Lipid biosynthesis</keyword>
<dbReference type="PANTHER" id="PTHR43378">
    <property type="entry name" value="UDP-3-O-ACYLGLUCOSAMINE N-ACYLTRANSFERASE"/>
    <property type="match status" value="1"/>
</dbReference>
<name>A0A1D2QQR1_9GAMM</name>
<keyword evidence="3 7" id="KW-0808">Transferase</keyword>
<sequence>MAKKISYTLGDICQQTDSVLIGDEDYLIHGLNTLQEAMKGELSFLSNASYQKYLKSSHAGAVILTPDTQDLFDGNKLVTEQPYYVFAQVTRLFVPVFPEEQRVIHSSVIMGDHCHIPDCVSIAANVVIGNRVHFEENVTIGAGCVIGDDVTIGHDSILYPNVTIYNKVTIGSSAIIHSQVVIGSDGFGFAPNTNTKGWQKVHQLGSVHIGHDVEIGAGTTIDRGAINNTIIGNGVKLDNQIQIAHNVEVGENTAIAGATAIAGSAVIGKRCTIAGAVGIIGHITISDDVHITAMTLVTKSIDTPGSYSSGTAMNTTSEWRKNAACFNRLSKQFRKIQK</sequence>
<keyword evidence="5 7" id="KW-0443">Lipid metabolism</keyword>
<comment type="subunit">
    <text evidence="7">Homotrimer.</text>
</comment>
<dbReference type="STRING" id="62101.AB835_06355"/>
<dbReference type="GO" id="GO:0009245">
    <property type="term" value="P:lipid A biosynthetic process"/>
    <property type="evidence" value="ECO:0007669"/>
    <property type="project" value="UniProtKB-UniRule"/>
</dbReference>
<comment type="pathway">
    <text evidence="7">Bacterial outer membrane biogenesis; LPS lipid A biosynthesis.</text>
</comment>
<dbReference type="GO" id="GO:0103118">
    <property type="term" value="F:UDP-3-O-[(3R)-3-hydroxyacyl]-glucosamine N-acyltransferase activity"/>
    <property type="evidence" value="ECO:0007669"/>
    <property type="project" value="UniProtKB-EC"/>
</dbReference>
<organism evidence="9 10">
    <name type="scientific">Candidatus Endobugula sertula</name>
    <name type="common">Bugula neritina bacterial symbiont</name>
    <dbReference type="NCBI Taxonomy" id="62101"/>
    <lineage>
        <taxon>Bacteria</taxon>
        <taxon>Pseudomonadati</taxon>
        <taxon>Pseudomonadota</taxon>
        <taxon>Gammaproteobacteria</taxon>
        <taxon>Cellvibrionales</taxon>
        <taxon>Cellvibrionaceae</taxon>
        <taxon>Candidatus Endobugula</taxon>
    </lineage>
</organism>
<evidence type="ECO:0000256" key="6">
    <source>
        <dbReference type="ARBA" id="ARBA00023315"/>
    </source>
</evidence>
<comment type="caution">
    <text evidence="9">The sequence shown here is derived from an EMBL/GenBank/DDBJ whole genome shotgun (WGS) entry which is preliminary data.</text>
</comment>
<gene>
    <name evidence="7" type="primary">lpxD</name>
    <name evidence="9" type="ORF">AB835_06355</name>
</gene>
<dbReference type="NCBIfam" id="NF002060">
    <property type="entry name" value="PRK00892.1"/>
    <property type="match status" value="1"/>
</dbReference>
<dbReference type="InterPro" id="IPR007691">
    <property type="entry name" value="LpxD"/>
</dbReference>
<protein>
    <recommendedName>
        <fullName evidence="7">UDP-3-O-acylglucosamine N-acyltransferase</fullName>
        <ecNumber evidence="7">2.3.1.191</ecNumber>
    </recommendedName>
</protein>
<evidence type="ECO:0000256" key="5">
    <source>
        <dbReference type="ARBA" id="ARBA00023098"/>
    </source>
</evidence>
<comment type="catalytic activity">
    <reaction evidence="7">
        <text>a UDP-3-O-[(3R)-3-hydroxyacyl]-alpha-D-glucosamine + a (3R)-hydroxyacyl-[ACP] = a UDP-2-N,3-O-bis[(3R)-3-hydroxyacyl]-alpha-D-glucosamine + holo-[ACP] + H(+)</text>
        <dbReference type="Rhea" id="RHEA:53836"/>
        <dbReference type="Rhea" id="RHEA-COMP:9685"/>
        <dbReference type="Rhea" id="RHEA-COMP:9945"/>
        <dbReference type="ChEBI" id="CHEBI:15378"/>
        <dbReference type="ChEBI" id="CHEBI:64479"/>
        <dbReference type="ChEBI" id="CHEBI:78827"/>
        <dbReference type="ChEBI" id="CHEBI:137740"/>
        <dbReference type="ChEBI" id="CHEBI:137748"/>
        <dbReference type="EC" id="2.3.1.191"/>
    </reaction>
</comment>
<comment type="function">
    <text evidence="7">Catalyzes the N-acylation of UDP-3-O-acylglucosamine using 3-hydroxyacyl-ACP as the acyl donor. Is involved in the biosynthesis of lipid A, a phosphorylated glycolipid that anchors the lipopolysaccharide to the outer membrane of the cell.</text>
</comment>
<evidence type="ECO:0000256" key="1">
    <source>
        <dbReference type="ARBA" id="ARBA00022516"/>
    </source>
</evidence>
<dbReference type="Pfam" id="PF00132">
    <property type="entry name" value="Hexapep"/>
    <property type="match status" value="1"/>
</dbReference>
<dbReference type="PANTHER" id="PTHR43378:SF2">
    <property type="entry name" value="UDP-3-O-ACYLGLUCOSAMINE N-ACYLTRANSFERASE 1, MITOCHONDRIAL-RELATED"/>
    <property type="match status" value="1"/>
</dbReference>
<reference evidence="9 10" key="1">
    <citation type="journal article" date="2016" name="Appl. Environ. Microbiol.">
        <title>Lack of Overt Genome Reduction in the Bryostatin-Producing Bryozoan Symbiont "Candidatus Endobugula sertula".</title>
        <authorList>
            <person name="Miller I.J."/>
            <person name="Vanee N."/>
            <person name="Fong S.S."/>
            <person name="Lim-Fong G.E."/>
            <person name="Kwan J.C."/>
        </authorList>
    </citation>
    <scope>NUCLEOTIDE SEQUENCE [LARGE SCALE GENOMIC DNA]</scope>
    <source>
        <strain evidence="9">AB1-4</strain>
    </source>
</reference>
<evidence type="ECO:0000256" key="4">
    <source>
        <dbReference type="ARBA" id="ARBA00022737"/>
    </source>
</evidence>
<keyword evidence="2 7" id="KW-0441">Lipid A biosynthesis</keyword>
<dbReference type="Proteomes" id="UP000242502">
    <property type="component" value="Unassembled WGS sequence"/>
</dbReference>
<dbReference type="EC" id="2.3.1.191" evidence="7"/>
<feature type="active site" description="Proton acceptor" evidence="7">
    <location>
        <position position="245"/>
    </location>
</feature>
<dbReference type="InterPro" id="IPR020573">
    <property type="entry name" value="UDP_GlcNAc_AcTrfase_non-rep"/>
</dbReference>
<evidence type="ECO:0000256" key="2">
    <source>
        <dbReference type="ARBA" id="ARBA00022556"/>
    </source>
</evidence>
<evidence type="ECO:0000259" key="8">
    <source>
        <dbReference type="Pfam" id="PF04613"/>
    </source>
</evidence>
<keyword evidence="6 7" id="KW-0012">Acyltransferase</keyword>
<evidence type="ECO:0000313" key="9">
    <source>
        <dbReference type="EMBL" id="ODS23938.1"/>
    </source>
</evidence>
<dbReference type="HAMAP" id="MF_00523">
    <property type="entry name" value="LpxD"/>
    <property type="match status" value="1"/>
</dbReference>
<dbReference type="CDD" id="cd03352">
    <property type="entry name" value="LbH_LpxD"/>
    <property type="match status" value="1"/>
</dbReference>
<dbReference type="EMBL" id="MDLC01000017">
    <property type="protein sequence ID" value="ODS23938.1"/>
    <property type="molecule type" value="Genomic_DNA"/>
</dbReference>
<dbReference type="SUPFAM" id="SSF51161">
    <property type="entry name" value="Trimeric LpxA-like enzymes"/>
    <property type="match status" value="1"/>
</dbReference>
<feature type="domain" description="UDP-3-O-[3-hydroxymyristoyl] glucosamine N-acyltransferase non-repeat region" evidence="8">
    <location>
        <begin position="25"/>
        <end position="92"/>
    </location>
</feature>
<evidence type="ECO:0000256" key="3">
    <source>
        <dbReference type="ARBA" id="ARBA00022679"/>
    </source>
</evidence>
<evidence type="ECO:0000313" key="10">
    <source>
        <dbReference type="Proteomes" id="UP000242502"/>
    </source>
</evidence>
<comment type="similarity">
    <text evidence="7">Belongs to the transferase hexapeptide repeat family. LpxD subfamily.</text>
</comment>
<evidence type="ECO:0000256" key="7">
    <source>
        <dbReference type="HAMAP-Rule" id="MF_00523"/>
    </source>
</evidence>
<dbReference type="InterPro" id="IPR001451">
    <property type="entry name" value="Hexapep"/>
</dbReference>
<keyword evidence="4 7" id="KW-0677">Repeat</keyword>
<dbReference type="GO" id="GO:0016410">
    <property type="term" value="F:N-acyltransferase activity"/>
    <property type="evidence" value="ECO:0007669"/>
    <property type="project" value="InterPro"/>
</dbReference>
<dbReference type="InterPro" id="IPR011004">
    <property type="entry name" value="Trimer_LpxA-like_sf"/>
</dbReference>
<dbReference type="Gene3D" id="2.160.10.10">
    <property type="entry name" value="Hexapeptide repeat proteins"/>
    <property type="match status" value="1"/>
</dbReference>
<dbReference type="UniPathway" id="UPA00973"/>
<dbReference type="NCBIfam" id="TIGR01853">
    <property type="entry name" value="lipid_A_lpxD"/>
    <property type="match status" value="1"/>
</dbReference>
<dbReference type="AlphaFoldDB" id="A0A1D2QQR1"/>
<dbReference type="Gene3D" id="3.40.1390.10">
    <property type="entry name" value="MurE/MurF, N-terminal domain"/>
    <property type="match status" value="1"/>
</dbReference>
<accession>A0A1D2QQR1</accession>
<dbReference type="GO" id="GO:0016020">
    <property type="term" value="C:membrane"/>
    <property type="evidence" value="ECO:0007669"/>
    <property type="project" value="GOC"/>
</dbReference>
<proteinExistence type="inferred from homology"/>